<evidence type="ECO:0000313" key="3">
    <source>
        <dbReference type="Proteomes" id="UP000545876"/>
    </source>
</evidence>
<feature type="binding site" evidence="1">
    <location>
        <position position="239"/>
    </location>
    <ligand>
        <name>a divalent metal cation</name>
        <dbReference type="ChEBI" id="CHEBI:60240"/>
        <label>1</label>
    </ligand>
</feature>
<organism evidence="2 3">
    <name type="scientific">Candidatus Dojkabacteria bacterium</name>
    <dbReference type="NCBI Taxonomy" id="2099670"/>
    <lineage>
        <taxon>Bacteria</taxon>
        <taxon>Candidatus Dojkabacteria</taxon>
    </lineage>
</organism>
<gene>
    <name evidence="2" type="ORF">GX656_02150</name>
</gene>
<accession>A0A847CZK9</accession>
<evidence type="ECO:0000313" key="2">
    <source>
        <dbReference type="EMBL" id="NLD25418.1"/>
    </source>
</evidence>
<dbReference type="InterPro" id="IPR032466">
    <property type="entry name" value="Metal_Hydrolase"/>
</dbReference>
<proteinExistence type="predicted"/>
<feature type="binding site" evidence="1">
    <location>
        <position position="7"/>
    </location>
    <ligand>
        <name>a divalent metal cation</name>
        <dbReference type="ChEBI" id="CHEBI:60240"/>
        <label>1</label>
    </ligand>
</feature>
<feature type="binding site" evidence="1">
    <location>
        <position position="111"/>
    </location>
    <ligand>
        <name>a divalent metal cation</name>
        <dbReference type="ChEBI" id="CHEBI:60240"/>
        <label>1</label>
    </ligand>
</feature>
<dbReference type="Proteomes" id="UP000545876">
    <property type="component" value="Unassembled WGS sequence"/>
</dbReference>
<sequence>MHDSHIHLAMEPLRNNYIDSIDAFLRDNGKYILTQGTDIVDFDENFQIAEETNKLYPNTIQVAIGLHPTFFEEITLALGIVEDVFEKCQKKMILFEDIFNKKKKKVSAIGECGLDYYQFSLNNEYTKEQKEQLKEIQKIMLRNEIQLAVENSLPMSIHSRDVNGSKECLQDAIRIIAEEGKGTLKGSFHSYTGDISQLNQIIDLGFHVGFNSIITYKSGDTVREILKKTPLDKILFETDGPFLPPQSVRKNKEIKEKFAQPKDIREIMEVACQVKNLSMEKLEKVTDENYRNLFT</sequence>
<keyword evidence="2" id="KW-0378">Hydrolase</keyword>
<dbReference type="PANTHER" id="PTHR46124:SF2">
    <property type="entry name" value="D-AMINOACYL-TRNA DEACYLASE"/>
    <property type="match status" value="1"/>
</dbReference>
<dbReference type="SUPFAM" id="SSF51556">
    <property type="entry name" value="Metallo-dependent hydrolases"/>
    <property type="match status" value="1"/>
</dbReference>
<protein>
    <submittedName>
        <fullName evidence="2">TatD family hydrolase</fullName>
    </submittedName>
</protein>
<dbReference type="GO" id="GO:0046872">
    <property type="term" value="F:metal ion binding"/>
    <property type="evidence" value="ECO:0007669"/>
    <property type="project" value="UniProtKB-KW"/>
</dbReference>
<dbReference type="GO" id="GO:0016788">
    <property type="term" value="F:hydrolase activity, acting on ester bonds"/>
    <property type="evidence" value="ECO:0007669"/>
    <property type="project" value="InterPro"/>
</dbReference>
<dbReference type="InterPro" id="IPR001130">
    <property type="entry name" value="TatD-like"/>
</dbReference>
<dbReference type="Pfam" id="PF01026">
    <property type="entry name" value="TatD_DNase"/>
    <property type="match status" value="1"/>
</dbReference>
<comment type="caution">
    <text evidence="2">The sequence shown here is derived from an EMBL/GenBank/DDBJ whole genome shotgun (WGS) entry which is preliminary data.</text>
</comment>
<feature type="binding site" evidence="1">
    <location>
        <position position="5"/>
    </location>
    <ligand>
        <name>a divalent metal cation</name>
        <dbReference type="ChEBI" id="CHEBI:60240"/>
        <label>1</label>
    </ligand>
</feature>
<feature type="binding site" evidence="1">
    <location>
        <position position="158"/>
    </location>
    <ligand>
        <name>a divalent metal cation</name>
        <dbReference type="ChEBI" id="CHEBI:60240"/>
        <label>2</label>
    </ligand>
</feature>
<reference evidence="2 3" key="1">
    <citation type="journal article" date="2020" name="Biotechnol. Biofuels">
        <title>New insights from the biogas microbiome by comprehensive genome-resolved metagenomics of nearly 1600 species originating from multiple anaerobic digesters.</title>
        <authorList>
            <person name="Campanaro S."/>
            <person name="Treu L."/>
            <person name="Rodriguez-R L.M."/>
            <person name="Kovalovszki A."/>
            <person name="Ziels R.M."/>
            <person name="Maus I."/>
            <person name="Zhu X."/>
            <person name="Kougias P.G."/>
            <person name="Basile A."/>
            <person name="Luo G."/>
            <person name="Schluter A."/>
            <person name="Konstantinidis K.T."/>
            <person name="Angelidaki I."/>
        </authorList>
    </citation>
    <scope>NUCLEOTIDE SEQUENCE [LARGE SCALE GENOMIC DNA]</scope>
    <source>
        <strain evidence="2">AS06rmzACSIP_65</strain>
    </source>
</reference>
<evidence type="ECO:0000256" key="1">
    <source>
        <dbReference type="PIRSR" id="PIRSR005902-1"/>
    </source>
</evidence>
<keyword evidence="1" id="KW-0479">Metal-binding</keyword>
<dbReference type="AlphaFoldDB" id="A0A847CZK9"/>
<feature type="binding site" evidence="1">
    <location>
        <position position="189"/>
    </location>
    <ligand>
        <name>a divalent metal cation</name>
        <dbReference type="ChEBI" id="CHEBI:60240"/>
        <label>2</label>
    </ligand>
</feature>
<dbReference type="PANTHER" id="PTHR46124">
    <property type="entry name" value="D-AMINOACYL-TRNA DEACYLASE"/>
    <property type="match status" value="1"/>
</dbReference>
<dbReference type="CDD" id="cd01310">
    <property type="entry name" value="TatD_DNAse"/>
    <property type="match status" value="1"/>
</dbReference>
<dbReference type="EMBL" id="JAAZBX010000007">
    <property type="protein sequence ID" value="NLD25418.1"/>
    <property type="molecule type" value="Genomic_DNA"/>
</dbReference>
<name>A0A847CZK9_9BACT</name>
<dbReference type="PIRSF" id="PIRSF005902">
    <property type="entry name" value="DNase_TatD"/>
    <property type="match status" value="1"/>
</dbReference>
<dbReference type="Gene3D" id="3.20.20.140">
    <property type="entry name" value="Metal-dependent hydrolases"/>
    <property type="match status" value="1"/>
</dbReference>